<keyword evidence="9" id="KW-0175">Coiled coil</keyword>
<feature type="transmembrane region" description="Helical" evidence="10">
    <location>
        <begin position="126"/>
        <end position="145"/>
    </location>
</feature>
<evidence type="ECO:0000256" key="2">
    <source>
        <dbReference type="ARBA" id="ARBA00012438"/>
    </source>
</evidence>
<name>A0A024P652_9BACI</name>
<evidence type="ECO:0000256" key="5">
    <source>
        <dbReference type="ARBA" id="ARBA00022741"/>
    </source>
</evidence>
<dbReference type="InterPro" id="IPR050482">
    <property type="entry name" value="Sensor_HK_TwoCompSys"/>
</dbReference>
<organism evidence="12 13">
    <name type="scientific">Halobacillus karajensis</name>
    <dbReference type="NCBI Taxonomy" id="195088"/>
    <lineage>
        <taxon>Bacteria</taxon>
        <taxon>Bacillati</taxon>
        <taxon>Bacillota</taxon>
        <taxon>Bacilli</taxon>
        <taxon>Bacillales</taxon>
        <taxon>Bacillaceae</taxon>
        <taxon>Halobacillus</taxon>
    </lineage>
</organism>
<accession>A0A024P652</accession>
<keyword evidence="7" id="KW-0067">ATP-binding</keyword>
<dbReference type="GO" id="GO:0046983">
    <property type="term" value="F:protein dimerization activity"/>
    <property type="evidence" value="ECO:0007669"/>
    <property type="project" value="InterPro"/>
</dbReference>
<evidence type="ECO:0000256" key="8">
    <source>
        <dbReference type="ARBA" id="ARBA00023012"/>
    </source>
</evidence>
<dbReference type="GO" id="GO:0000155">
    <property type="term" value="F:phosphorelay sensor kinase activity"/>
    <property type="evidence" value="ECO:0007669"/>
    <property type="project" value="InterPro"/>
</dbReference>
<dbReference type="Gene3D" id="1.20.5.1930">
    <property type="match status" value="1"/>
</dbReference>
<feature type="transmembrane region" description="Helical" evidence="10">
    <location>
        <begin position="103"/>
        <end position="120"/>
    </location>
</feature>
<dbReference type="InterPro" id="IPR036890">
    <property type="entry name" value="HATPase_C_sf"/>
</dbReference>
<feature type="transmembrane region" description="Helical" evidence="10">
    <location>
        <begin position="29"/>
        <end position="50"/>
    </location>
</feature>
<keyword evidence="6 12" id="KW-0418">Kinase</keyword>
<reference evidence="13" key="1">
    <citation type="submission" date="2014-03" db="EMBL/GenBank/DDBJ databases">
        <authorList>
            <person name="Urmite Genomes U."/>
        </authorList>
    </citation>
    <scope>NUCLEOTIDE SEQUENCE [LARGE SCALE GENOMIC DNA]</scope>
    <source>
        <strain evidence="13">HD-03</strain>
    </source>
</reference>
<evidence type="ECO:0000313" key="13">
    <source>
        <dbReference type="Proteomes" id="UP000028868"/>
    </source>
</evidence>
<dbReference type="Proteomes" id="UP000028868">
    <property type="component" value="Unassembled WGS sequence"/>
</dbReference>
<keyword evidence="8" id="KW-0902">Two-component regulatory system</keyword>
<dbReference type="PANTHER" id="PTHR24421">
    <property type="entry name" value="NITRATE/NITRITE SENSOR PROTEIN NARX-RELATED"/>
    <property type="match status" value="1"/>
</dbReference>
<evidence type="ECO:0000256" key="1">
    <source>
        <dbReference type="ARBA" id="ARBA00000085"/>
    </source>
</evidence>
<evidence type="ECO:0000256" key="7">
    <source>
        <dbReference type="ARBA" id="ARBA00022840"/>
    </source>
</evidence>
<dbReference type="Gene3D" id="3.30.565.10">
    <property type="entry name" value="Histidine kinase-like ATPase, C-terminal domain"/>
    <property type="match status" value="1"/>
</dbReference>
<evidence type="ECO:0000256" key="3">
    <source>
        <dbReference type="ARBA" id="ARBA00022553"/>
    </source>
</evidence>
<feature type="transmembrane region" description="Helical" evidence="10">
    <location>
        <begin position="57"/>
        <end position="73"/>
    </location>
</feature>
<evidence type="ECO:0000256" key="10">
    <source>
        <dbReference type="SAM" id="Phobius"/>
    </source>
</evidence>
<evidence type="ECO:0000259" key="11">
    <source>
        <dbReference type="Pfam" id="PF07730"/>
    </source>
</evidence>
<dbReference type="PANTHER" id="PTHR24421:SF10">
    <property type="entry name" value="NITRATE_NITRITE SENSOR PROTEIN NARQ"/>
    <property type="match status" value="1"/>
</dbReference>
<dbReference type="GO" id="GO:0016020">
    <property type="term" value="C:membrane"/>
    <property type="evidence" value="ECO:0007669"/>
    <property type="project" value="InterPro"/>
</dbReference>
<dbReference type="InterPro" id="IPR011712">
    <property type="entry name" value="Sig_transdc_His_kin_sub3_dim/P"/>
</dbReference>
<dbReference type="EC" id="2.7.13.3" evidence="2"/>
<feature type="coiled-coil region" evidence="9">
    <location>
        <begin position="152"/>
        <end position="186"/>
    </location>
</feature>
<keyword evidence="5" id="KW-0547">Nucleotide-binding</keyword>
<comment type="caution">
    <text evidence="12">The sequence shown here is derived from an EMBL/GenBank/DDBJ whole genome shotgun (WGS) entry which is preliminary data.</text>
</comment>
<evidence type="ECO:0000256" key="6">
    <source>
        <dbReference type="ARBA" id="ARBA00022777"/>
    </source>
</evidence>
<keyword evidence="10" id="KW-1133">Transmembrane helix</keyword>
<feature type="domain" description="Signal transduction histidine kinase subgroup 3 dimerisation and phosphoacceptor" evidence="11">
    <location>
        <begin position="184"/>
        <end position="246"/>
    </location>
</feature>
<evidence type="ECO:0000256" key="4">
    <source>
        <dbReference type="ARBA" id="ARBA00022679"/>
    </source>
</evidence>
<comment type="catalytic activity">
    <reaction evidence="1">
        <text>ATP + protein L-histidine = ADP + protein N-phospho-L-histidine.</text>
        <dbReference type="EC" id="2.7.13.3"/>
    </reaction>
</comment>
<proteinExistence type="predicted"/>
<keyword evidence="13" id="KW-1185">Reference proteome</keyword>
<protein>
    <recommendedName>
        <fullName evidence="2">histidine kinase</fullName>
        <ecNumber evidence="2">2.7.13.3</ecNumber>
    </recommendedName>
</protein>
<dbReference type="Pfam" id="PF07730">
    <property type="entry name" value="HisKA_3"/>
    <property type="match status" value="1"/>
</dbReference>
<dbReference type="RefSeq" id="WP_035508197.1">
    <property type="nucleotide sequence ID" value="NZ_CCDH010000003.1"/>
</dbReference>
<dbReference type="CDD" id="cd16917">
    <property type="entry name" value="HATPase_UhpB-NarQ-NarX-like"/>
    <property type="match status" value="1"/>
</dbReference>
<sequence length="386" mass="44891">MKAFLIWLTLHLLVWAVLTYPLFKDLDLHAWRLAGVAVYFLVFFITPLFYKKISSLTLLYCFNAAIAAIIFFPHETYEFNMPVLFVYTLLMAEAAERLPIRHMAVPYLFSFLSIMSFLIFGEIPRMSLLFIILFSVMLVTAFIYYKLKDKQHQKLLSHHEHIQNEYRRLKRRLAQDEENARQEERQMIGKEIHDSVGHKLTSLIMQLEAYRIQSNTNEQLHVERLKELANESLEETRRAVKTFKQQEIGGLQGVMRLIRKLELESFIRIHFSVHHGAFAAPLTGEQSFAIYRAVQEGLTNIMKHSQAREAQITFEAPGGSIFRFEIINPIKHALPFKEDYGLASMRERLEKLGGGLEAQRNEKQFILQGWVKLKGRGDLHDSSTSS</sequence>
<keyword evidence="3" id="KW-0597">Phosphoprotein</keyword>
<keyword evidence="10" id="KW-0472">Membrane</keyword>
<keyword evidence="10" id="KW-0812">Transmembrane</keyword>
<keyword evidence="4" id="KW-0808">Transferase</keyword>
<gene>
    <name evidence="12" type="primary">liaS_2</name>
    <name evidence="12" type="ORF">BN983_02080</name>
</gene>
<evidence type="ECO:0000313" key="12">
    <source>
        <dbReference type="EMBL" id="CDQ23827.1"/>
    </source>
</evidence>
<dbReference type="AlphaFoldDB" id="A0A024P652"/>
<dbReference type="GO" id="GO:0005524">
    <property type="term" value="F:ATP binding"/>
    <property type="evidence" value="ECO:0007669"/>
    <property type="project" value="UniProtKB-KW"/>
</dbReference>
<dbReference type="EMBL" id="CCDI010000002">
    <property type="protein sequence ID" value="CDQ23827.1"/>
    <property type="molecule type" value="Genomic_DNA"/>
</dbReference>
<reference evidence="12 13" key="2">
    <citation type="submission" date="2014-05" db="EMBL/GenBank/DDBJ databases">
        <title>Draft genome sequence of Halobacillus karajensis HK-03.</title>
        <authorList>
            <person name="Khelaifia S."/>
            <person name="Croce O."/>
            <person name="Lagier J.C."/>
            <person name="Raoult D."/>
        </authorList>
    </citation>
    <scope>NUCLEOTIDE SEQUENCE [LARGE SCALE GENOMIC DNA]</scope>
    <source>
        <strain evidence="12 13">HD-03</strain>
    </source>
</reference>
<evidence type="ECO:0000256" key="9">
    <source>
        <dbReference type="SAM" id="Coils"/>
    </source>
</evidence>